<gene>
    <name evidence="3" type="ORF">H9Q16_17270</name>
</gene>
<name>A0A927D687_9RHOB</name>
<comment type="caution">
    <text evidence="3">The sequence shown here is derived from an EMBL/GenBank/DDBJ whole genome shotgun (WGS) entry which is preliminary data.</text>
</comment>
<keyword evidence="3" id="KW-0067">ATP-binding</keyword>
<keyword evidence="1" id="KW-0723">Serine/threonine-protein kinase</keyword>
<dbReference type="GO" id="GO:0005524">
    <property type="term" value="F:ATP binding"/>
    <property type="evidence" value="ECO:0007669"/>
    <property type="project" value="UniProtKB-KW"/>
</dbReference>
<dbReference type="EMBL" id="JACTAG010000002">
    <property type="protein sequence ID" value="MBD3665689.1"/>
    <property type="molecule type" value="Genomic_DNA"/>
</dbReference>
<evidence type="ECO:0000313" key="4">
    <source>
        <dbReference type="Proteomes" id="UP000635142"/>
    </source>
</evidence>
<dbReference type="InterPro" id="IPR050267">
    <property type="entry name" value="Anti-sigma-factor_SerPK"/>
</dbReference>
<keyword evidence="4" id="KW-1185">Reference proteome</keyword>
<dbReference type="GO" id="GO:0004674">
    <property type="term" value="F:protein serine/threonine kinase activity"/>
    <property type="evidence" value="ECO:0007669"/>
    <property type="project" value="UniProtKB-KW"/>
</dbReference>
<reference evidence="3" key="1">
    <citation type="submission" date="2020-08" db="EMBL/GenBank/DDBJ databases">
        <title>Sulfitobacter aestuariivivens sp. nov., isolated from a tidal flat.</title>
        <authorList>
            <person name="Park S."/>
            <person name="Yoon J.-H."/>
        </authorList>
    </citation>
    <scope>NUCLEOTIDE SEQUENCE</scope>
    <source>
        <strain evidence="3">TSTF-M16</strain>
    </source>
</reference>
<keyword evidence="1" id="KW-0808">Transferase</keyword>
<dbReference type="InterPro" id="IPR036890">
    <property type="entry name" value="HATPase_C_sf"/>
</dbReference>
<dbReference type="SUPFAM" id="SSF55874">
    <property type="entry name" value="ATPase domain of HSP90 chaperone/DNA topoisomerase II/histidine kinase"/>
    <property type="match status" value="1"/>
</dbReference>
<evidence type="ECO:0000256" key="1">
    <source>
        <dbReference type="ARBA" id="ARBA00022527"/>
    </source>
</evidence>
<dbReference type="InterPro" id="IPR003594">
    <property type="entry name" value="HATPase_dom"/>
</dbReference>
<dbReference type="CDD" id="cd16936">
    <property type="entry name" value="HATPase_RsbW-like"/>
    <property type="match status" value="1"/>
</dbReference>
<protein>
    <submittedName>
        <fullName evidence="3">ATP-binding protein</fullName>
    </submittedName>
</protein>
<evidence type="ECO:0000313" key="3">
    <source>
        <dbReference type="EMBL" id="MBD3665689.1"/>
    </source>
</evidence>
<evidence type="ECO:0000259" key="2">
    <source>
        <dbReference type="Pfam" id="PF13581"/>
    </source>
</evidence>
<dbReference type="Proteomes" id="UP000635142">
    <property type="component" value="Unassembled WGS sequence"/>
</dbReference>
<dbReference type="PANTHER" id="PTHR35526">
    <property type="entry name" value="ANTI-SIGMA-F FACTOR RSBW-RELATED"/>
    <property type="match status" value="1"/>
</dbReference>
<dbReference type="PANTHER" id="PTHR35526:SF6">
    <property type="entry name" value="SLR1861 PROTEIN"/>
    <property type="match status" value="1"/>
</dbReference>
<keyword evidence="1" id="KW-0418">Kinase</keyword>
<dbReference type="AlphaFoldDB" id="A0A927D687"/>
<keyword evidence="3" id="KW-0547">Nucleotide-binding</keyword>
<feature type="domain" description="Histidine kinase/HSP90-like ATPase" evidence="2">
    <location>
        <begin position="20"/>
        <end position="138"/>
    </location>
</feature>
<organism evidence="3 4">
    <name type="scientific">Sulfitobacter aestuariivivens</name>
    <dbReference type="NCBI Taxonomy" id="2766981"/>
    <lineage>
        <taxon>Bacteria</taxon>
        <taxon>Pseudomonadati</taxon>
        <taxon>Pseudomonadota</taxon>
        <taxon>Alphaproteobacteria</taxon>
        <taxon>Rhodobacterales</taxon>
        <taxon>Roseobacteraceae</taxon>
        <taxon>Sulfitobacter</taxon>
    </lineage>
</organism>
<sequence>MLAPFDVSVISSEHAVRDALRDVIHGLGPLGLDIEEVGTVELVLAEALNNIVEHAYPPDAQGGPIHVTCRHRQKGLFFTIRDRGKAMPDGQIPLGMVQDVNVDVMDMPEGGFGWFMIRDLAKDVAYQRQGCENELQLRLAIAVRRAPP</sequence>
<proteinExistence type="predicted"/>
<accession>A0A927D687</accession>
<dbReference type="Pfam" id="PF13581">
    <property type="entry name" value="HATPase_c_2"/>
    <property type="match status" value="1"/>
</dbReference>
<dbReference type="Gene3D" id="3.30.565.10">
    <property type="entry name" value="Histidine kinase-like ATPase, C-terminal domain"/>
    <property type="match status" value="1"/>
</dbReference>